<protein>
    <submittedName>
        <fullName evidence="1">Uncharacterized protein</fullName>
    </submittedName>
</protein>
<evidence type="ECO:0000313" key="2">
    <source>
        <dbReference type="Proteomes" id="UP000322667"/>
    </source>
</evidence>
<name>A0A5D2PZH0_GOSTO</name>
<dbReference type="AlphaFoldDB" id="A0A5D2PZH0"/>
<reference evidence="1 2" key="1">
    <citation type="submission" date="2019-07" db="EMBL/GenBank/DDBJ databases">
        <title>WGS assembly of Gossypium tomentosum.</title>
        <authorList>
            <person name="Chen Z.J."/>
            <person name="Sreedasyam A."/>
            <person name="Ando A."/>
            <person name="Song Q."/>
            <person name="De L."/>
            <person name="Hulse-Kemp A."/>
            <person name="Ding M."/>
            <person name="Ye W."/>
            <person name="Kirkbride R."/>
            <person name="Jenkins J."/>
            <person name="Plott C."/>
            <person name="Lovell J."/>
            <person name="Lin Y.-M."/>
            <person name="Vaughn R."/>
            <person name="Liu B."/>
            <person name="Li W."/>
            <person name="Simpson S."/>
            <person name="Scheffler B."/>
            <person name="Saski C."/>
            <person name="Grover C."/>
            <person name="Hu G."/>
            <person name="Conover J."/>
            <person name="Carlson J."/>
            <person name="Shu S."/>
            <person name="Boston L."/>
            <person name="Williams M."/>
            <person name="Peterson D."/>
            <person name="Mcgee K."/>
            <person name="Jones D."/>
            <person name="Wendel J."/>
            <person name="Stelly D."/>
            <person name="Grimwood J."/>
            <person name="Schmutz J."/>
        </authorList>
    </citation>
    <scope>NUCLEOTIDE SEQUENCE [LARGE SCALE GENOMIC DNA]</scope>
    <source>
        <strain evidence="1">7179.01</strain>
    </source>
</reference>
<dbReference type="Proteomes" id="UP000322667">
    <property type="component" value="Chromosome A06"/>
</dbReference>
<organism evidence="1 2">
    <name type="scientific">Gossypium tomentosum</name>
    <name type="common">Hawaiian cotton</name>
    <name type="synonym">Gossypium sandvicense</name>
    <dbReference type="NCBI Taxonomy" id="34277"/>
    <lineage>
        <taxon>Eukaryota</taxon>
        <taxon>Viridiplantae</taxon>
        <taxon>Streptophyta</taxon>
        <taxon>Embryophyta</taxon>
        <taxon>Tracheophyta</taxon>
        <taxon>Spermatophyta</taxon>
        <taxon>Magnoliopsida</taxon>
        <taxon>eudicotyledons</taxon>
        <taxon>Gunneridae</taxon>
        <taxon>Pentapetalae</taxon>
        <taxon>rosids</taxon>
        <taxon>malvids</taxon>
        <taxon>Malvales</taxon>
        <taxon>Malvaceae</taxon>
        <taxon>Malvoideae</taxon>
        <taxon>Gossypium</taxon>
    </lineage>
</organism>
<accession>A0A5D2PZH0</accession>
<keyword evidence="2" id="KW-1185">Reference proteome</keyword>
<dbReference type="EMBL" id="CM017615">
    <property type="protein sequence ID" value="TYI21557.1"/>
    <property type="molecule type" value="Genomic_DNA"/>
</dbReference>
<evidence type="ECO:0000313" key="1">
    <source>
        <dbReference type="EMBL" id="TYI21557.1"/>
    </source>
</evidence>
<proteinExistence type="predicted"/>
<gene>
    <name evidence="1" type="ORF">ES332_A06G045200v1</name>
</gene>
<sequence>MSSFNPSFLLVGGLLPKDRKTRVHPPFLDSTTLNGEESSDDAAARWIWCGRGEGTRRLFGRGLCRHHVRSGAHRGTDMETLGFLSLLISLG</sequence>